<evidence type="ECO:0000313" key="2">
    <source>
        <dbReference type="EMBL" id="PTL37053.1"/>
    </source>
</evidence>
<evidence type="ECO:0000313" key="3">
    <source>
        <dbReference type="Proteomes" id="UP000241436"/>
    </source>
</evidence>
<proteinExistence type="predicted"/>
<keyword evidence="3" id="KW-1185">Reference proteome</keyword>
<dbReference type="Pfam" id="PF17761">
    <property type="entry name" value="DUF1016_N"/>
    <property type="match status" value="1"/>
</dbReference>
<protein>
    <recommendedName>
        <fullName evidence="1">YhcG N-terminal domain-containing protein</fullName>
    </recommendedName>
</protein>
<name>A0A2T4U114_9BACT</name>
<dbReference type="OrthoDB" id="9801263at2"/>
<dbReference type="EMBL" id="NVQC01000009">
    <property type="protein sequence ID" value="PTL37053.1"/>
    <property type="molecule type" value="Genomic_DNA"/>
</dbReference>
<comment type="caution">
    <text evidence="2">The sequence shown here is derived from an EMBL/GenBank/DDBJ whole genome shotgun (WGS) entry which is preliminary data.</text>
</comment>
<gene>
    <name evidence="2" type="ORF">CLG94_01490</name>
</gene>
<reference evidence="3" key="2">
    <citation type="journal article" date="2018" name="Environ. Microbiol.">
        <title>Bloom of a denitrifying methanotroph, 'Candidatus Methylomirabilis limnetica', in a deep stratified lake.</title>
        <authorList>
            <person name="Graf J.S."/>
            <person name="Mayr M.J."/>
            <person name="Marchant H.K."/>
            <person name="Tienken D."/>
            <person name="Hach P.F."/>
            <person name="Brand A."/>
            <person name="Schubert C.J."/>
            <person name="Kuypers M.M."/>
            <person name="Milucka J."/>
        </authorList>
    </citation>
    <scope>NUCLEOTIDE SEQUENCE [LARGE SCALE GENOMIC DNA]</scope>
    <source>
        <strain evidence="3">Zug</strain>
    </source>
</reference>
<dbReference type="InterPro" id="IPR053148">
    <property type="entry name" value="PD-DEXK-like_domain"/>
</dbReference>
<feature type="domain" description="YhcG N-terminal" evidence="1">
    <location>
        <begin position="2"/>
        <end position="80"/>
    </location>
</feature>
<dbReference type="PANTHER" id="PTHR30547">
    <property type="entry name" value="UNCHARACTERIZED PROTEIN YHCG-RELATED"/>
    <property type="match status" value="1"/>
</dbReference>
<reference evidence="2 3" key="1">
    <citation type="submission" date="2017-09" db="EMBL/GenBank/DDBJ databases">
        <title>Bloom of a denitrifying methanotroph, Candidatus Methylomirabilis limnetica, in a deep stratified lake.</title>
        <authorList>
            <person name="Graf J.S."/>
            <person name="Marchant H.K."/>
            <person name="Tienken D."/>
            <person name="Hach P.F."/>
            <person name="Brand A."/>
            <person name="Schubert C.J."/>
            <person name="Kuypers M.M."/>
            <person name="Milucka J."/>
        </authorList>
    </citation>
    <scope>NUCLEOTIDE SEQUENCE [LARGE SCALE GENOMIC DNA]</scope>
    <source>
        <strain evidence="2 3">Zug</strain>
    </source>
</reference>
<dbReference type="InterPro" id="IPR041527">
    <property type="entry name" value="YhcG_N"/>
</dbReference>
<evidence type="ECO:0000259" key="1">
    <source>
        <dbReference type="Pfam" id="PF17761"/>
    </source>
</evidence>
<accession>A0A2T4U114</accession>
<sequence>MREILESARASVARSVNTTQVVANWLVGREIVEEEQKGKAKAAYGERLLAELSSRLRAEYGNGYSVDNLELFRRFYGEYPALISDALPRKFSMPQISDALRRKSPPADLGALAFGGSEVRAAMRWRPGILHPNPSWTHYRPTEAELRAELRREVRALTAPKKHGDAQ</sequence>
<organism evidence="2 3">
    <name type="scientific">Candidatus Methylomirabilis limnetica</name>
    <dbReference type="NCBI Taxonomy" id="2033718"/>
    <lineage>
        <taxon>Bacteria</taxon>
        <taxon>Candidatus Methylomirabilota</taxon>
        <taxon>Candidatus Methylomirabilia</taxon>
        <taxon>Candidatus Methylomirabilales</taxon>
        <taxon>Candidatus Methylomirabilaceae</taxon>
        <taxon>Candidatus Methylomirabilis</taxon>
    </lineage>
</organism>
<dbReference type="AlphaFoldDB" id="A0A2T4U114"/>
<dbReference type="PANTHER" id="PTHR30547:SF5">
    <property type="entry name" value="NUCLEASE YHCG-RELATED"/>
    <property type="match status" value="1"/>
</dbReference>
<dbReference type="Proteomes" id="UP000241436">
    <property type="component" value="Unassembled WGS sequence"/>
</dbReference>